<dbReference type="PRINTS" id="PR01270">
    <property type="entry name" value="HDASUPER"/>
</dbReference>
<organism evidence="6 7">
    <name type="scientific">Candidatus Muproteobacteria bacterium RBG_16_62_13</name>
    <dbReference type="NCBI Taxonomy" id="1817756"/>
    <lineage>
        <taxon>Bacteria</taxon>
        <taxon>Pseudomonadati</taxon>
        <taxon>Pseudomonadota</taxon>
        <taxon>Candidatus Muproteobacteria</taxon>
    </lineage>
</organism>
<comment type="similarity">
    <text evidence="2">Belongs to the histone deacetylase family.</text>
</comment>
<dbReference type="UniPathway" id="UPA00040"/>
<evidence type="ECO:0000259" key="5">
    <source>
        <dbReference type="Pfam" id="PF00850"/>
    </source>
</evidence>
<accession>A0A1F6T4H6</accession>
<dbReference type="Proteomes" id="UP000178379">
    <property type="component" value="Unassembled WGS sequence"/>
</dbReference>
<evidence type="ECO:0000256" key="4">
    <source>
        <dbReference type="ARBA" id="ARBA00022627"/>
    </source>
</evidence>
<reference evidence="6 7" key="1">
    <citation type="journal article" date="2016" name="Nat. Commun.">
        <title>Thousands of microbial genomes shed light on interconnected biogeochemical processes in an aquifer system.</title>
        <authorList>
            <person name="Anantharaman K."/>
            <person name="Brown C.T."/>
            <person name="Hug L.A."/>
            <person name="Sharon I."/>
            <person name="Castelle C.J."/>
            <person name="Probst A.J."/>
            <person name="Thomas B.C."/>
            <person name="Singh A."/>
            <person name="Wilkins M.J."/>
            <person name="Karaoz U."/>
            <person name="Brodie E.L."/>
            <person name="Williams K.H."/>
            <person name="Hubbard S.S."/>
            <person name="Banfield J.F."/>
        </authorList>
    </citation>
    <scope>NUCLEOTIDE SEQUENCE [LARGE SCALE GENOMIC DNA]</scope>
</reference>
<dbReference type="GO" id="GO:0040029">
    <property type="term" value="P:epigenetic regulation of gene expression"/>
    <property type="evidence" value="ECO:0007669"/>
    <property type="project" value="TreeGrafter"/>
</dbReference>
<comment type="pathway">
    <text evidence="1">Ketone degradation; acetoin degradation.</text>
</comment>
<dbReference type="InterPro" id="IPR023801">
    <property type="entry name" value="His_deacetylse_dom"/>
</dbReference>
<dbReference type="STRING" id="1817756.A2140_03140"/>
<evidence type="ECO:0000256" key="1">
    <source>
        <dbReference type="ARBA" id="ARBA00005101"/>
    </source>
</evidence>
<comment type="caution">
    <text evidence="6">The sequence shown here is derived from an EMBL/GenBank/DDBJ whole genome shotgun (WGS) entry which is preliminary data.</text>
</comment>
<dbReference type="InterPro" id="IPR003085">
    <property type="entry name" value="AcuC"/>
</dbReference>
<keyword evidence="4" id="KW-0006">Acetoin catabolism</keyword>
<dbReference type="AlphaFoldDB" id="A0A1F6T4H6"/>
<name>A0A1F6T4H6_9PROT</name>
<dbReference type="EMBL" id="MFSQ01000073">
    <property type="protein sequence ID" value="OGI40032.1"/>
    <property type="molecule type" value="Genomic_DNA"/>
</dbReference>
<sequence>MTVRVYTSGSLGAYGFPQGHPFGPDRLAAFWHEMQTRGLDRRVDIGEPRACTRDDLVRFHTPAYVQFVQERSEIGTGYLDAGEAADTTDFMTGRTSAASRASVSSRGPRLVPIGDTPVFPGVYEAASTVVGTVLDGLDWLLREKGQRVFVPIAGLHHARRDGAAGFCVFNDIGCAIEYARAVHGLKRIAYVDIDAHHGDGVFYSYDDDPNLFFADLHEDGRFLYPGTGRDTETGRGAAKGTKLNIPLPMGADDEQFHRHWEAVETFVQKAKPSLIILQAGADSVLGDPLTHMAFSPEVHRHAAQRLARLADRCCDGHVLALGGGGYNRANLTNAWCGVVEGLLNTGDASG</sequence>
<dbReference type="Pfam" id="PF00850">
    <property type="entry name" value="Hist_deacetyl"/>
    <property type="match status" value="1"/>
</dbReference>
<evidence type="ECO:0000313" key="7">
    <source>
        <dbReference type="Proteomes" id="UP000178379"/>
    </source>
</evidence>
<dbReference type="PANTHER" id="PTHR10625">
    <property type="entry name" value="HISTONE DEACETYLASE HDAC1-RELATED"/>
    <property type="match status" value="1"/>
</dbReference>
<dbReference type="GO" id="GO:0045150">
    <property type="term" value="P:acetoin catabolic process"/>
    <property type="evidence" value="ECO:0007669"/>
    <property type="project" value="UniProtKB-UniPathway"/>
</dbReference>
<dbReference type="SUPFAM" id="SSF52768">
    <property type="entry name" value="Arginase/deacetylase"/>
    <property type="match status" value="1"/>
</dbReference>
<dbReference type="Gene3D" id="3.40.800.20">
    <property type="entry name" value="Histone deacetylase domain"/>
    <property type="match status" value="1"/>
</dbReference>
<dbReference type="InterPro" id="IPR037138">
    <property type="entry name" value="His_deacetylse_dom_sf"/>
</dbReference>
<evidence type="ECO:0000256" key="2">
    <source>
        <dbReference type="ARBA" id="ARBA00005947"/>
    </source>
</evidence>
<evidence type="ECO:0000313" key="6">
    <source>
        <dbReference type="EMBL" id="OGI40032.1"/>
    </source>
</evidence>
<dbReference type="PANTHER" id="PTHR10625:SF10">
    <property type="entry name" value="HISTONE DEACETYLASE HDAC1"/>
    <property type="match status" value="1"/>
</dbReference>
<dbReference type="InterPro" id="IPR000286">
    <property type="entry name" value="HDACs"/>
</dbReference>
<feature type="domain" description="Histone deacetylase" evidence="5">
    <location>
        <begin position="20"/>
        <end position="341"/>
    </location>
</feature>
<dbReference type="GO" id="GO:0004407">
    <property type="term" value="F:histone deacetylase activity"/>
    <property type="evidence" value="ECO:0007669"/>
    <property type="project" value="TreeGrafter"/>
</dbReference>
<proteinExistence type="inferred from homology"/>
<protein>
    <recommendedName>
        <fullName evidence="3">Acetoin utilization protein AcuC</fullName>
    </recommendedName>
</protein>
<dbReference type="CDD" id="cd09994">
    <property type="entry name" value="HDAC_AcuC_like"/>
    <property type="match status" value="1"/>
</dbReference>
<dbReference type="InterPro" id="IPR023696">
    <property type="entry name" value="Ureohydrolase_dom_sf"/>
</dbReference>
<gene>
    <name evidence="6" type="ORF">A2140_03140</name>
</gene>
<evidence type="ECO:0000256" key="3">
    <source>
        <dbReference type="ARBA" id="ARBA00020218"/>
    </source>
</evidence>